<evidence type="ECO:0000313" key="10">
    <source>
        <dbReference type="EMBL" id="KAJ8956663.1"/>
    </source>
</evidence>
<keyword evidence="3" id="KW-0808">Transferase</keyword>
<dbReference type="PANTHER" id="PTHR45723">
    <property type="entry name" value="SERINE/THREONINE-PROTEIN KINASE RIO1"/>
    <property type="match status" value="1"/>
</dbReference>
<dbReference type="AlphaFoldDB" id="A0AAV8YX31"/>
<organism evidence="10 11">
    <name type="scientific">Aromia moschata</name>
    <dbReference type="NCBI Taxonomy" id="1265417"/>
    <lineage>
        <taxon>Eukaryota</taxon>
        <taxon>Metazoa</taxon>
        <taxon>Ecdysozoa</taxon>
        <taxon>Arthropoda</taxon>
        <taxon>Hexapoda</taxon>
        <taxon>Insecta</taxon>
        <taxon>Pterygota</taxon>
        <taxon>Neoptera</taxon>
        <taxon>Endopterygota</taxon>
        <taxon>Coleoptera</taxon>
        <taxon>Polyphaga</taxon>
        <taxon>Cucujiformia</taxon>
        <taxon>Chrysomeloidea</taxon>
        <taxon>Cerambycidae</taxon>
        <taxon>Cerambycinae</taxon>
        <taxon>Callichromatini</taxon>
        <taxon>Aromia</taxon>
    </lineage>
</organism>
<accession>A0AAV8YX31</accession>
<evidence type="ECO:0000256" key="1">
    <source>
        <dbReference type="ARBA" id="ARBA00012513"/>
    </source>
</evidence>
<protein>
    <recommendedName>
        <fullName evidence="1">non-specific serine/threonine protein kinase</fullName>
        <ecNumber evidence="1">2.7.11.1</ecNumber>
    </recommendedName>
</protein>
<comment type="caution">
    <text evidence="10">The sequence shown here is derived from an EMBL/GenBank/DDBJ whole genome shotgun (WGS) entry which is preliminary data.</text>
</comment>
<dbReference type="GO" id="GO:0005524">
    <property type="term" value="F:ATP binding"/>
    <property type="evidence" value="ECO:0007669"/>
    <property type="project" value="UniProtKB-KW"/>
</dbReference>
<keyword evidence="6" id="KW-0067">ATP-binding</keyword>
<dbReference type="EMBL" id="JAPWTK010000028">
    <property type="protein sequence ID" value="KAJ8956663.1"/>
    <property type="molecule type" value="Genomic_DNA"/>
</dbReference>
<sequence length="103" mass="12004">MKTMYEKANLIHADLSEDNVLWFEEYCYLIDAGQAVEPTDVNALQLLYKDCQKITDFFVKWKNVRDIFTADELFKYITSCYFNDEIANHVIGRVVGKTAPPQK</sequence>
<proteinExistence type="predicted"/>
<evidence type="ECO:0000313" key="11">
    <source>
        <dbReference type="Proteomes" id="UP001162162"/>
    </source>
</evidence>
<keyword evidence="4" id="KW-0547">Nucleotide-binding</keyword>
<dbReference type="InterPro" id="IPR051272">
    <property type="entry name" value="RIO-type_Ser/Thr_kinase"/>
</dbReference>
<dbReference type="Proteomes" id="UP001162162">
    <property type="component" value="Unassembled WGS sequence"/>
</dbReference>
<evidence type="ECO:0000256" key="7">
    <source>
        <dbReference type="ARBA" id="ARBA00047899"/>
    </source>
</evidence>
<reference evidence="10" key="1">
    <citation type="journal article" date="2023" name="Insect Mol. Biol.">
        <title>Genome sequencing provides insights into the evolution of gene families encoding plant cell wall-degrading enzymes in longhorned beetles.</title>
        <authorList>
            <person name="Shin N.R."/>
            <person name="Okamura Y."/>
            <person name="Kirsch R."/>
            <person name="Pauchet Y."/>
        </authorList>
    </citation>
    <scope>NUCLEOTIDE SEQUENCE</scope>
    <source>
        <strain evidence="10">AMC_N1</strain>
    </source>
</reference>
<evidence type="ECO:0000256" key="5">
    <source>
        <dbReference type="ARBA" id="ARBA00022777"/>
    </source>
</evidence>
<dbReference type="Pfam" id="PF01163">
    <property type="entry name" value="RIO1"/>
    <property type="match status" value="1"/>
</dbReference>
<comment type="catalytic activity">
    <reaction evidence="7">
        <text>L-threonyl-[protein] + ATP = O-phospho-L-threonyl-[protein] + ADP + H(+)</text>
        <dbReference type="Rhea" id="RHEA:46608"/>
        <dbReference type="Rhea" id="RHEA-COMP:11060"/>
        <dbReference type="Rhea" id="RHEA-COMP:11605"/>
        <dbReference type="ChEBI" id="CHEBI:15378"/>
        <dbReference type="ChEBI" id="CHEBI:30013"/>
        <dbReference type="ChEBI" id="CHEBI:30616"/>
        <dbReference type="ChEBI" id="CHEBI:61977"/>
        <dbReference type="ChEBI" id="CHEBI:456216"/>
        <dbReference type="EC" id="2.7.11.1"/>
    </reaction>
</comment>
<evidence type="ECO:0000256" key="6">
    <source>
        <dbReference type="ARBA" id="ARBA00022840"/>
    </source>
</evidence>
<dbReference type="GO" id="GO:0004674">
    <property type="term" value="F:protein serine/threonine kinase activity"/>
    <property type="evidence" value="ECO:0007669"/>
    <property type="project" value="UniProtKB-KW"/>
</dbReference>
<evidence type="ECO:0000259" key="9">
    <source>
        <dbReference type="Pfam" id="PF01163"/>
    </source>
</evidence>
<gene>
    <name evidence="10" type="ORF">NQ318_014017</name>
</gene>
<evidence type="ECO:0000256" key="3">
    <source>
        <dbReference type="ARBA" id="ARBA00022679"/>
    </source>
</evidence>
<evidence type="ECO:0000256" key="2">
    <source>
        <dbReference type="ARBA" id="ARBA00022527"/>
    </source>
</evidence>
<keyword evidence="2" id="KW-0723">Serine/threonine-protein kinase</keyword>
<dbReference type="SUPFAM" id="SSF56112">
    <property type="entry name" value="Protein kinase-like (PK-like)"/>
    <property type="match status" value="1"/>
</dbReference>
<feature type="domain" description="RIO-type" evidence="9">
    <location>
        <begin position="1"/>
        <end position="62"/>
    </location>
</feature>
<dbReference type="InterPro" id="IPR018934">
    <property type="entry name" value="RIO_dom"/>
</dbReference>
<dbReference type="EC" id="2.7.11.1" evidence="1"/>
<keyword evidence="5" id="KW-0418">Kinase</keyword>
<dbReference type="InterPro" id="IPR011009">
    <property type="entry name" value="Kinase-like_dom_sf"/>
</dbReference>
<dbReference type="Gene3D" id="1.10.510.10">
    <property type="entry name" value="Transferase(Phosphotransferase) domain 1"/>
    <property type="match status" value="1"/>
</dbReference>
<keyword evidence="11" id="KW-1185">Reference proteome</keyword>
<comment type="catalytic activity">
    <reaction evidence="8">
        <text>L-seryl-[protein] + ATP = O-phospho-L-seryl-[protein] + ADP + H(+)</text>
        <dbReference type="Rhea" id="RHEA:17989"/>
        <dbReference type="Rhea" id="RHEA-COMP:9863"/>
        <dbReference type="Rhea" id="RHEA-COMP:11604"/>
        <dbReference type="ChEBI" id="CHEBI:15378"/>
        <dbReference type="ChEBI" id="CHEBI:29999"/>
        <dbReference type="ChEBI" id="CHEBI:30616"/>
        <dbReference type="ChEBI" id="CHEBI:83421"/>
        <dbReference type="ChEBI" id="CHEBI:456216"/>
        <dbReference type="EC" id="2.7.11.1"/>
    </reaction>
</comment>
<evidence type="ECO:0000256" key="8">
    <source>
        <dbReference type="ARBA" id="ARBA00048679"/>
    </source>
</evidence>
<name>A0AAV8YX31_9CUCU</name>
<evidence type="ECO:0000256" key="4">
    <source>
        <dbReference type="ARBA" id="ARBA00022741"/>
    </source>
</evidence>